<dbReference type="GO" id="GO:0005829">
    <property type="term" value="C:cytosol"/>
    <property type="evidence" value="ECO:0007669"/>
    <property type="project" value="TreeGrafter"/>
</dbReference>
<comment type="catalytic activity">
    <reaction evidence="2">
        <text>4-amino-2-methyl-5-(phosphooxymethyl)pyrimidine + ATP = 4-amino-2-methyl-5-(diphosphooxymethyl)pyrimidine + ADP</text>
        <dbReference type="Rhea" id="RHEA:19893"/>
        <dbReference type="ChEBI" id="CHEBI:30616"/>
        <dbReference type="ChEBI" id="CHEBI:57841"/>
        <dbReference type="ChEBI" id="CHEBI:58354"/>
        <dbReference type="ChEBI" id="CHEBI:456216"/>
        <dbReference type="EC" id="2.7.4.7"/>
    </reaction>
</comment>
<keyword evidence="7 12" id="KW-0418">Kinase</keyword>
<keyword evidence="9" id="KW-0784">Thiamine biosynthesis</keyword>
<dbReference type="InterPro" id="IPR004399">
    <property type="entry name" value="HMP/HMP-P_kinase_dom"/>
</dbReference>
<dbReference type="AlphaFoldDB" id="A0A9D2LFI0"/>
<keyword evidence="6" id="KW-0547">Nucleotide-binding</keyword>
<evidence type="ECO:0000256" key="2">
    <source>
        <dbReference type="ARBA" id="ARBA00000565"/>
    </source>
</evidence>
<dbReference type="EC" id="2.7.1.49" evidence="12"/>
<accession>A0A9D2LFI0</accession>
<evidence type="ECO:0000256" key="7">
    <source>
        <dbReference type="ARBA" id="ARBA00022777"/>
    </source>
</evidence>
<sequence length="328" mass="33979">MSAPSPEPPHPRRAEPPTVPHQAASRPPTALTIAGSDSGGGAGIQADLKSMSALAVYGTSAITALTSQNTQGVQAVLPIAPDAVVSQVTSVLDDIPVDATKFGMLTSAETIAAVAEVMAARRDQVGHLVLDPVMIATSGDVLLPERAAQNLRELLLPLVDVLTPNLPEAAKLLDAEVAGDVESMCEQAERLRRLGPSVVVVKGGHRAGEEVTDVVAHPGGVDLLRAERVPTRSTHGTGCTLSAAIAAQYARLARARQGHRPPLLGRSADAVQLLETSPEQGEDLAALRAGRDFLQRALRSGASQALSLTPTTGHGPVDHLITVARHGD</sequence>
<evidence type="ECO:0000313" key="13">
    <source>
        <dbReference type="Proteomes" id="UP000823823"/>
    </source>
</evidence>
<dbReference type="FunFam" id="3.40.1190.20:FF:000003">
    <property type="entry name" value="Phosphomethylpyrimidine kinase ThiD"/>
    <property type="match status" value="1"/>
</dbReference>
<evidence type="ECO:0000313" key="12">
    <source>
        <dbReference type="EMBL" id="HJB11762.1"/>
    </source>
</evidence>
<organism evidence="12 13">
    <name type="scientific">Candidatus Brachybacterium merdavium</name>
    <dbReference type="NCBI Taxonomy" id="2838513"/>
    <lineage>
        <taxon>Bacteria</taxon>
        <taxon>Bacillati</taxon>
        <taxon>Actinomycetota</taxon>
        <taxon>Actinomycetes</taxon>
        <taxon>Micrococcales</taxon>
        <taxon>Dermabacteraceae</taxon>
        <taxon>Brachybacterium</taxon>
    </lineage>
</organism>
<dbReference type="GO" id="GO:0005524">
    <property type="term" value="F:ATP binding"/>
    <property type="evidence" value="ECO:0007669"/>
    <property type="project" value="UniProtKB-KW"/>
</dbReference>
<dbReference type="InterPro" id="IPR013749">
    <property type="entry name" value="PM/HMP-P_kinase-1"/>
</dbReference>
<name>A0A9D2LFI0_9MICO</name>
<dbReference type="NCBIfam" id="TIGR00097">
    <property type="entry name" value="HMP-P_kinase"/>
    <property type="match status" value="1"/>
</dbReference>
<dbReference type="GO" id="GO:0008972">
    <property type="term" value="F:phosphomethylpyrimidine kinase activity"/>
    <property type="evidence" value="ECO:0007669"/>
    <property type="project" value="UniProtKB-EC"/>
</dbReference>
<evidence type="ECO:0000256" key="6">
    <source>
        <dbReference type="ARBA" id="ARBA00022741"/>
    </source>
</evidence>
<evidence type="ECO:0000259" key="11">
    <source>
        <dbReference type="Pfam" id="PF08543"/>
    </source>
</evidence>
<reference evidence="12" key="1">
    <citation type="journal article" date="2021" name="PeerJ">
        <title>Extensive microbial diversity within the chicken gut microbiome revealed by metagenomics and culture.</title>
        <authorList>
            <person name="Gilroy R."/>
            <person name="Ravi A."/>
            <person name="Getino M."/>
            <person name="Pursley I."/>
            <person name="Horton D.L."/>
            <person name="Alikhan N.F."/>
            <person name="Baker D."/>
            <person name="Gharbi K."/>
            <person name="Hall N."/>
            <person name="Watson M."/>
            <person name="Adriaenssens E.M."/>
            <person name="Foster-Nyarko E."/>
            <person name="Jarju S."/>
            <person name="Secka A."/>
            <person name="Antonio M."/>
            <person name="Oren A."/>
            <person name="Chaudhuri R.R."/>
            <person name="La Ragione R."/>
            <person name="Hildebrand F."/>
            <person name="Pallen M.J."/>
        </authorList>
    </citation>
    <scope>NUCLEOTIDE SEQUENCE</scope>
    <source>
        <strain evidence="12">ChiHjej13B12-24818</strain>
    </source>
</reference>
<comment type="caution">
    <text evidence="12">The sequence shown here is derived from an EMBL/GenBank/DDBJ whole genome shotgun (WGS) entry which is preliminary data.</text>
</comment>
<evidence type="ECO:0000256" key="8">
    <source>
        <dbReference type="ARBA" id="ARBA00022840"/>
    </source>
</evidence>
<evidence type="ECO:0000256" key="1">
    <source>
        <dbReference type="ARBA" id="ARBA00000151"/>
    </source>
</evidence>
<keyword evidence="8" id="KW-0067">ATP-binding</keyword>
<comment type="pathway">
    <text evidence="4">Cofactor biosynthesis; thiamine diphosphate biosynthesis; 4-amino-2-methyl-5-diphosphomethylpyrimidine from 5-amino-1-(5-phospho-D-ribosyl)imidazole: step 3/3.</text>
</comment>
<keyword evidence="5 12" id="KW-0808">Transferase</keyword>
<dbReference type="GO" id="GO:0009228">
    <property type="term" value="P:thiamine biosynthetic process"/>
    <property type="evidence" value="ECO:0007669"/>
    <property type="project" value="UniProtKB-KW"/>
</dbReference>
<dbReference type="EMBL" id="DWZH01000114">
    <property type="protein sequence ID" value="HJB11762.1"/>
    <property type="molecule type" value="Genomic_DNA"/>
</dbReference>
<gene>
    <name evidence="12" type="primary">thiD</name>
    <name evidence="12" type="ORF">H9786_14785</name>
</gene>
<evidence type="ECO:0000256" key="9">
    <source>
        <dbReference type="ARBA" id="ARBA00022977"/>
    </source>
</evidence>
<dbReference type="EC" id="2.7.4.7" evidence="12"/>
<evidence type="ECO:0000256" key="10">
    <source>
        <dbReference type="SAM" id="MobiDB-lite"/>
    </source>
</evidence>
<evidence type="ECO:0000256" key="3">
    <source>
        <dbReference type="ARBA" id="ARBA00003848"/>
    </source>
</evidence>
<evidence type="ECO:0000256" key="5">
    <source>
        <dbReference type="ARBA" id="ARBA00022679"/>
    </source>
</evidence>
<dbReference type="CDD" id="cd01169">
    <property type="entry name" value="HMPP_kinase"/>
    <property type="match status" value="1"/>
</dbReference>
<dbReference type="PANTHER" id="PTHR20858:SF17">
    <property type="entry name" value="HYDROXYMETHYLPYRIMIDINE_PHOSPHOMETHYLPYRIMIDINE KINASE THI20-RELATED"/>
    <property type="match status" value="1"/>
</dbReference>
<dbReference type="PANTHER" id="PTHR20858">
    <property type="entry name" value="PHOSPHOMETHYLPYRIMIDINE KINASE"/>
    <property type="match status" value="1"/>
</dbReference>
<comment type="catalytic activity">
    <reaction evidence="1">
        <text>4-amino-5-hydroxymethyl-2-methylpyrimidine + ATP = 4-amino-2-methyl-5-(phosphooxymethyl)pyrimidine + ADP + H(+)</text>
        <dbReference type="Rhea" id="RHEA:23096"/>
        <dbReference type="ChEBI" id="CHEBI:15378"/>
        <dbReference type="ChEBI" id="CHEBI:16892"/>
        <dbReference type="ChEBI" id="CHEBI:30616"/>
        <dbReference type="ChEBI" id="CHEBI:58354"/>
        <dbReference type="ChEBI" id="CHEBI:456216"/>
        <dbReference type="EC" id="2.7.1.49"/>
    </reaction>
</comment>
<dbReference type="Proteomes" id="UP000823823">
    <property type="component" value="Unassembled WGS sequence"/>
</dbReference>
<evidence type="ECO:0000256" key="4">
    <source>
        <dbReference type="ARBA" id="ARBA00004769"/>
    </source>
</evidence>
<proteinExistence type="predicted"/>
<protein>
    <submittedName>
        <fullName evidence="12">Bifunctional hydroxymethylpyrimidine kinase/phosphomethylpyrimidine kinase</fullName>
        <ecNumber evidence="12">2.7.1.49</ecNumber>
        <ecNumber evidence="12">2.7.4.7</ecNumber>
    </submittedName>
</protein>
<feature type="domain" description="Pyridoxamine kinase/Phosphomethylpyrimidine kinase" evidence="11">
    <location>
        <begin position="37"/>
        <end position="253"/>
    </location>
</feature>
<dbReference type="Gene3D" id="3.40.1190.20">
    <property type="match status" value="1"/>
</dbReference>
<feature type="region of interest" description="Disordered" evidence="10">
    <location>
        <begin position="1"/>
        <end position="38"/>
    </location>
</feature>
<dbReference type="SUPFAM" id="SSF53613">
    <property type="entry name" value="Ribokinase-like"/>
    <property type="match status" value="1"/>
</dbReference>
<dbReference type="GO" id="GO:0008902">
    <property type="term" value="F:hydroxymethylpyrimidine kinase activity"/>
    <property type="evidence" value="ECO:0007669"/>
    <property type="project" value="UniProtKB-EC"/>
</dbReference>
<reference evidence="12" key="2">
    <citation type="submission" date="2021-04" db="EMBL/GenBank/DDBJ databases">
        <authorList>
            <person name="Gilroy R."/>
        </authorList>
    </citation>
    <scope>NUCLEOTIDE SEQUENCE</scope>
    <source>
        <strain evidence="12">ChiHjej13B12-24818</strain>
    </source>
</reference>
<dbReference type="InterPro" id="IPR029056">
    <property type="entry name" value="Ribokinase-like"/>
</dbReference>
<comment type="function">
    <text evidence="3">Catalyzes the phosphorylation of hydroxymethylpyrimidine phosphate (HMP-P) to HMP-PP, and of HMP to HMP-P.</text>
</comment>
<dbReference type="Pfam" id="PF08543">
    <property type="entry name" value="Phos_pyr_kin"/>
    <property type="match status" value="1"/>
</dbReference>